<dbReference type="RefSeq" id="XP_043121650.1">
    <property type="nucleotide sequence ID" value="XM_043265715.1"/>
</dbReference>
<evidence type="ECO:0000313" key="1">
    <source>
        <dbReference type="EMBL" id="GIJ98463.1"/>
    </source>
</evidence>
<protein>
    <submittedName>
        <fullName evidence="1">Uncharacterized protein</fullName>
    </submittedName>
</protein>
<gene>
    <name evidence="1" type="ORF">Aspvir_000580</name>
</gene>
<reference evidence="1 2" key="1">
    <citation type="submission" date="2021-02" db="EMBL/GenBank/DDBJ databases">
        <title>Pan-genome distribution and transcriptional activeness of fungal secondary metabolism genes in Aspergillus section Fumigati.</title>
        <authorList>
            <person name="Takahashi H."/>
            <person name="Umemura M."/>
            <person name="Ninomiya A."/>
            <person name="Kusuya Y."/>
            <person name="Urayama S."/>
            <person name="Shimizu M."/>
            <person name="Watanabe A."/>
            <person name="Kamei K."/>
            <person name="Yaguchi T."/>
            <person name="Hagiwara D."/>
        </authorList>
    </citation>
    <scope>NUCLEOTIDE SEQUENCE [LARGE SCALE GENOMIC DNA]</scope>
    <source>
        <strain evidence="1 2">IFM 47045</strain>
    </source>
</reference>
<evidence type="ECO:0000313" key="2">
    <source>
        <dbReference type="Proteomes" id="UP000710440"/>
    </source>
</evidence>
<dbReference type="OrthoDB" id="4177740at2759"/>
<dbReference type="GeneID" id="66928562"/>
<organism evidence="1 2">
    <name type="scientific">Aspergillus viridinutans</name>
    <dbReference type="NCBI Taxonomy" id="75553"/>
    <lineage>
        <taxon>Eukaryota</taxon>
        <taxon>Fungi</taxon>
        <taxon>Dikarya</taxon>
        <taxon>Ascomycota</taxon>
        <taxon>Pezizomycotina</taxon>
        <taxon>Eurotiomycetes</taxon>
        <taxon>Eurotiomycetidae</taxon>
        <taxon>Eurotiales</taxon>
        <taxon>Aspergillaceae</taxon>
        <taxon>Aspergillus</taxon>
        <taxon>Aspergillus subgen. Fumigati</taxon>
    </lineage>
</organism>
<accession>A0A9P3BTJ6</accession>
<keyword evidence="2" id="KW-1185">Reference proteome</keyword>
<proteinExistence type="predicted"/>
<sequence>MAKLLRKVASSWNLDDSAKRDKRDTYVKGLYELWEQVSTRKDPYLTLSPSDLPRIKCVDLLGESTFHEESSVPGFFRKMTHKKLRDYPINENNEETMGWHRRSKAFWSQTEKIYQGLRPIKQAAMMCGAMRLAFNAYKRTTSDGRQVTLRQVSGWKEADFADEIFHSLFDDEVLHSKHWYARDAWQSGKPQKQPHVMLTLAHEYEGNDSSLLCGEILAILATMLTRLESDFFKDHNIIPVMVLSFMADLKGRVLQAYFADDGLVIYKSRIFSFKEEAGEKSAELFLGYMGSEMIGATAVKRLHHSIPGDEATAVTEVSPAPAVQGASSTPAVQEVHLACPVVQDASSTPAVQDSSSLP</sequence>
<comment type="caution">
    <text evidence="1">The sequence shown here is derived from an EMBL/GenBank/DDBJ whole genome shotgun (WGS) entry which is preliminary data.</text>
</comment>
<dbReference type="Proteomes" id="UP000710440">
    <property type="component" value="Unassembled WGS sequence"/>
</dbReference>
<name>A0A9P3BTJ6_ASPVI</name>
<dbReference type="EMBL" id="BOPL01000001">
    <property type="protein sequence ID" value="GIJ98463.1"/>
    <property type="molecule type" value="Genomic_DNA"/>
</dbReference>
<dbReference type="AlphaFoldDB" id="A0A9P3BTJ6"/>